<accession>A0ABY5WCG9</accession>
<organism evidence="1 2">
    <name type="scientific">Dactylosporangium fulvum</name>
    <dbReference type="NCBI Taxonomy" id="53359"/>
    <lineage>
        <taxon>Bacteria</taxon>
        <taxon>Bacillati</taxon>
        <taxon>Actinomycetota</taxon>
        <taxon>Actinomycetes</taxon>
        <taxon>Micromonosporales</taxon>
        <taxon>Micromonosporaceae</taxon>
        <taxon>Dactylosporangium</taxon>
    </lineage>
</organism>
<reference evidence="1" key="2">
    <citation type="submission" date="2022-09" db="EMBL/GenBank/DDBJ databases">
        <title>Biosynthetic gene clusters of Dactylosporangioum fulvum.</title>
        <authorList>
            <person name="Caradec T."/>
        </authorList>
    </citation>
    <scope>NUCLEOTIDE SEQUENCE</scope>
    <source>
        <strain evidence="1">NRRL B-16292</strain>
    </source>
</reference>
<sequence>MTEPYALPPCEPGGPDPAAVAASIGEWVTSPAMAELVGHFGGAVPDGPVGSVLDRVAEFSQVWDFRAGVRERFDTARVDYGQDLDPRLRALIHALGLDGREHPAYDSYDHVLVLGGGIRVALGRTDYTARLLAGGLRVRTLTGLGSLRWRDDREHREGIRLGLDPFETEADMMTVGLRRFLDLPEPATVREGEGWWHRVWAAPRPGVEEVHVLAAASTRPPRRANTADTLVGWAEHVHTPTAAERVLLVTNAPYVRHQHCDAVRLLGGRYGCGIETIGFDDLAMREWGRPLSTTELLQEVRSSLLAMRNLHDAFAPSREPERVKPA</sequence>
<reference evidence="1" key="1">
    <citation type="submission" date="2021-04" db="EMBL/GenBank/DDBJ databases">
        <authorList>
            <person name="Hartkoorn R.C."/>
            <person name="Beaudoing E."/>
            <person name="Hot D."/>
        </authorList>
    </citation>
    <scope>NUCLEOTIDE SEQUENCE</scope>
    <source>
        <strain evidence="1">NRRL B-16292</strain>
    </source>
</reference>
<proteinExistence type="predicted"/>
<evidence type="ECO:0000313" key="2">
    <source>
        <dbReference type="Proteomes" id="UP001059617"/>
    </source>
</evidence>
<gene>
    <name evidence="1" type="ORF">Dfulv_23585</name>
</gene>
<dbReference type="EMBL" id="CP073720">
    <property type="protein sequence ID" value="UWP87060.1"/>
    <property type="molecule type" value="Genomic_DNA"/>
</dbReference>
<dbReference type="RefSeq" id="WP_259866863.1">
    <property type="nucleotide sequence ID" value="NZ_BAAAST010000071.1"/>
</dbReference>
<keyword evidence="2" id="KW-1185">Reference proteome</keyword>
<protein>
    <submittedName>
        <fullName evidence="1">Uncharacterized protein</fullName>
    </submittedName>
</protein>
<name>A0ABY5WCG9_9ACTN</name>
<dbReference type="Proteomes" id="UP001059617">
    <property type="component" value="Chromosome"/>
</dbReference>
<evidence type="ECO:0000313" key="1">
    <source>
        <dbReference type="EMBL" id="UWP87060.1"/>
    </source>
</evidence>